<dbReference type="EMBL" id="CAJMWT010003342">
    <property type="protein sequence ID" value="CAE6469307.1"/>
    <property type="molecule type" value="Genomic_DNA"/>
</dbReference>
<protein>
    <recommendedName>
        <fullName evidence="2">DUF4246 domain-containing protein</fullName>
    </recommendedName>
</protein>
<dbReference type="Proteomes" id="UP000663843">
    <property type="component" value="Unassembled WGS sequence"/>
</dbReference>
<dbReference type="AlphaFoldDB" id="A0A8H3GUQ4"/>
<evidence type="ECO:0000259" key="2">
    <source>
        <dbReference type="Pfam" id="PF21666"/>
    </source>
</evidence>
<sequence length="117" mass="13331">MASTSQLRHHRQTGEEPDATTYGYDKPLPNAFGFNEGYRFTEAPPAKPLVELEMTRLSAELRRKSLWWIKCRDESILAKWRGEALAQASLMDQSHIDYVLKELDGYANLRDDASGAE</sequence>
<proteinExistence type="predicted"/>
<dbReference type="InterPro" id="IPR049207">
    <property type="entry name" value="DUF4246_N"/>
</dbReference>
<accession>A0A8H3GUQ4</accession>
<feature type="non-terminal residue" evidence="3">
    <location>
        <position position="117"/>
    </location>
</feature>
<feature type="region of interest" description="Disordered" evidence="1">
    <location>
        <begin position="1"/>
        <end position="27"/>
    </location>
</feature>
<comment type="caution">
    <text evidence="3">The sequence shown here is derived from an EMBL/GenBank/DDBJ whole genome shotgun (WGS) entry which is preliminary data.</text>
</comment>
<gene>
    <name evidence="3" type="ORF">RDB_LOCUS104484</name>
</gene>
<dbReference type="Pfam" id="PF21666">
    <property type="entry name" value="DUF4246_N"/>
    <property type="match status" value="1"/>
</dbReference>
<evidence type="ECO:0000313" key="4">
    <source>
        <dbReference type="Proteomes" id="UP000663843"/>
    </source>
</evidence>
<reference evidence="3" key="1">
    <citation type="submission" date="2021-01" db="EMBL/GenBank/DDBJ databases">
        <authorList>
            <person name="Kaushik A."/>
        </authorList>
    </citation>
    <scope>NUCLEOTIDE SEQUENCE</scope>
    <source>
        <strain evidence="3">AG2-2IIIB</strain>
    </source>
</reference>
<name>A0A8H3GUQ4_9AGAM</name>
<evidence type="ECO:0000313" key="3">
    <source>
        <dbReference type="EMBL" id="CAE6469307.1"/>
    </source>
</evidence>
<organism evidence="3 4">
    <name type="scientific">Rhizoctonia solani</name>
    <dbReference type="NCBI Taxonomy" id="456999"/>
    <lineage>
        <taxon>Eukaryota</taxon>
        <taxon>Fungi</taxon>
        <taxon>Dikarya</taxon>
        <taxon>Basidiomycota</taxon>
        <taxon>Agaricomycotina</taxon>
        <taxon>Agaricomycetes</taxon>
        <taxon>Cantharellales</taxon>
        <taxon>Ceratobasidiaceae</taxon>
        <taxon>Rhizoctonia</taxon>
    </lineage>
</organism>
<evidence type="ECO:0000256" key="1">
    <source>
        <dbReference type="SAM" id="MobiDB-lite"/>
    </source>
</evidence>
<feature type="domain" description="DUF4246" evidence="2">
    <location>
        <begin position="26"/>
        <end position="83"/>
    </location>
</feature>